<proteinExistence type="predicted"/>
<dbReference type="Proteomes" id="UP000053328">
    <property type="component" value="Unassembled WGS sequence"/>
</dbReference>
<keyword evidence="3" id="KW-1185">Reference proteome</keyword>
<sequence>MCFGTAAAYGTPLVVQRTDCYNKDGMTSPPEMATKKSILSKKGPVCVGLGLKAAYQRRRMSGIAWMAIAMFAGVVVIIALVYLYTLKVRRSKERAIRKAQDDELFGGVIRNPISIPQ</sequence>
<reference evidence="2 3" key="1">
    <citation type="submission" date="2015-01" db="EMBL/GenBank/DDBJ databases">
        <title>The Genome Sequence of Exophiala spinifera CBS89968.</title>
        <authorList>
            <consortium name="The Broad Institute Genomics Platform"/>
            <person name="Cuomo C."/>
            <person name="de Hoog S."/>
            <person name="Gorbushina A."/>
            <person name="Stielow B."/>
            <person name="Teixiera M."/>
            <person name="Abouelleil A."/>
            <person name="Chapman S.B."/>
            <person name="Priest M."/>
            <person name="Young S.K."/>
            <person name="Wortman J."/>
            <person name="Nusbaum C."/>
            <person name="Birren B."/>
        </authorList>
    </citation>
    <scope>NUCLEOTIDE SEQUENCE [LARGE SCALE GENOMIC DNA]</scope>
    <source>
        <strain evidence="2 3">CBS 89968</strain>
    </source>
</reference>
<dbReference type="GeneID" id="27328052"/>
<keyword evidence="1" id="KW-0472">Membrane</keyword>
<dbReference type="HOGENOM" id="CLU_2084863_0_0_1"/>
<name>A0A0D2CA03_9EURO</name>
<dbReference type="EMBL" id="KN847492">
    <property type="protein sequence ID" value="KIW20394.1"/>
    <property type="molecule type" value="Genomic_DNA"/>
</dbReference>
<gene>
    <name evidence="2" type="ORF">PV08_00969</name>
</gene>
<dbReference type="OrthoDB" id="4144101at2759"/>
<evidence type="ECO:0000313" key="2">
    <source>
        <dbReference type="EMBL" id="KIW20394.1"/>
    </source>
</evidence>
<evidence type="ECO:0000313" key="3">
    <source>
        <dbReference type="Proteomes" id="UP000053328"/>
    </source>
</evidence>
<dbReference type="RefSeq" id="XP_016240610.1">
    <property type="nucleotide sequence ID" value="XM_016375334.1"/>
</dbReference>
<protein>
    <submittedName>
        <fullName evidence="2">Uncharacterized protein</fullName>
    </submittedName>
</protein>
<dbReference type="AlphaFoldDB" id="A0A0D2CA03"/>
<organism evidence="2 3">
    <name type="scientific">Exophiala spinifera</name>
    <dbReference type="NCBI Taxonomy" id="91928"/>
    <lineage>
        <taxon>Eukaryota</taxon>
        <taxon>Fungi</taxon>
        <taxon>Dikarya</taxon>
        <taxon>Ascomycota</taxon>
        <taxon>Pezizomycotina</taxon>
        <taxon>Eurotiomycetes</taxon>
        <taxon>Chaetothyriomycetidae</taxon>
        <taxon>Chaetothyriales</taxon>
        <taxon>Herpotrichiellaceae</taxon>
        <taxon>Exophiala</taxon>
    </lineage>
</organism>
<dbReference type="VEuPathDB" id="FungiDB:PV08_00969"/>
<feature type="transmembrane region" description="Helical" evidence="1">
    <location>
        <begin position="63"/>
        <end position="84"/>
    </location>
</feature>
<keyword evidence="1" id="KW-0812">Transmembrane</keyword>
<accession>A0A0D2CA03</accession>
<keyword evidence="1" id="KW-1133">Transmembrane helix</keyword>
<evidence type="ECO:0000256" key="1">
    <source>
        <dbReference type="SAM" id="Phobius"/>
    </source>
</evidence>